<evidence type="ECO:0000313" key="1">
    <source>
        <dbReference type="EMBL" id="MFC5006159.1"/>
    </source>
</evidence>
<name>A0ABV9WFA7_9ACTN</name>
<reference evidence="2" key="1">
    <citation type="journal article" date="2019" name="Int. J. Syst. Evol. Microbiol.">
        <title>The Global Catalogue of Microorganisms (GCM) 10K type strain sequencing project: providing services to taxonomists for standard genome sequencing and annotation.</title>
        <authorList>
            <consortium name="The Broad Institute Genomics Platform"/>
            <consortium name="The Broad Institute Genome Sequencing Center for Infectious Disease"/>
            <person name="Wu L."/>
            <person name="Ma J."/>
        </authorList>
    </citation>
    <scope>NUCLEOTIDE SEQUENCE [LARGE SCALE GENOMIC DNA]</scope>
    <source>
        <strain evidence="2">CGMCC 4.7152</strain>
    </source>
</reference>
<dbReference type="EMBL" id="JBHSIU010000092">
    <property type="protein sequence ID" value="MFC5006159.1"/>
    <property type="molecule type" value="Genomic_DNA"/>
</dbReference>
<evidence type="ECO:0000313" key="2">
    <source>
        <dbReference type="Proteomes" id="UP001595912"/>
    </source>
</evidence>
<organism evidence="1 2">
    <name type="scientific">Dactylosporangium cerinum</name>
    <dbReference type="NCBI Taxonomy" id="1434730"/>
    <lineage>
        <taxon>Bacteria</taxon>
        <taxon>Bacillati</taxon>
        <taxon>Actinomycetota</taxon>
        <taxon>Actinomycetes</taxon>
        <taxon>Micromonosporales</taxon>
        <taxon>Micromonosporaceae</taxon>
        <taxon>Dactylosporangium</taxon>
    </lineage>
</organism>
<accession>A0ABV9WFA7</accession>
<proteinExistence type="predicted"/>
<dbReference type="RefSeq" id="WP_380126766.1">
    <property type="nucleotide sequence ID" value="NZ_JBHSIU010000092.1"/>
</dbReference>
<comment type="caution">
    <text evidence="1">The sequence shown here is derived from an EMBL/GenBank/DDBJ whole genome shotgun (WGS) entry which is preliminary data.</text>
</comment>
<protein>
    <submittedName>
        <fullName evidence="1">Uncharacterized protein</fullName>
    </submittedName>
</protein>
<sequence length="73" mass="8258">MTADEPDGPLSDAELVQLNRLLARYADFELDQFEHWRVESRFGPVFIDISRQTNYEADGTYATIWPPPAEGAG</sequence>
<dbReference type="Proteomes" id="UP001595912">
    <property type="component" value="Unassembled WGS sequence"/>
</dbReference>
<gene>
    <name evidence="1" type="ORF">ACFPIJ_51120</name>
</gene>
<keyword evidence="2" id="KW-1185">Reference proteome</keyword>